<organism>
    <name type="scientific">Serpula lacrymans var. lacrymans (strain S7.9)</name>
    <name type="common">Dry rot fungus</name>
    <dbReference type="NCBI Taxonomy" id="578457"/>
    <lineage>
        <taxon>Eukaryota</taxon>
        <taxon>Fungi</taxon>
        <taxon>Dikarya</taxon>
        <taxon>Basidiomycota</taxon>
        <taxon>Agaricomycotina</taxon>
        <taxon>Agaricomycetes</taxon>
        <taxon>Agaricomycetidae</taxon>
        <taxon>Boletales</taxon>
        <taxon>Coniophorineae</taxon>
        <taxon>Serpulaceae</taxon>
        <taxon>Serpula</taxon>
    </lineage>
</organism>
<dbReference type="Proteomes" id="UP000008064">
    <property type="component" value="Unassembled WGS sequence"/>
</dbReference>
<dbReference type="InterPro" id="IPR035952">
    <property type="entry name" value="Rhomboid-like_sf"/>
</dbReference>
<dbReference type="KEGG" id="sla:SERLADRAFT_382112"/>
<feature type="transmembrane region" description="Helical" evidence="7">
    <location>
        <begin position="121"/>
        <end position="140"/>
    </location>
</feature>
<feature type="transmembrane region" description="Helical" evidence="7">
    <location>
        <begin position="263"/>
        <end position="286"/>
    </location>
</feature>
<dbReference type="SUPFAM" id="SSF144091">
    <property type="entry name" value="Rhomboid-like"/>
    <property type="match status" value="1"/>
</dbReference>
<dbReference type="AlphaFoldDB" id="F8NMI7"/>
<evidence type="ECO:0000313" key="9">
    <source>
        <dbReference type="EMBL" id="EGO27384.1"/>
    </source>
</evidence>
<dbReference type="Gene3D" id="1.20.1540.10">
    <property type="entry name" value="Rhomboid-like"/>
    <property type="match status" value="1"/>
</dbReference>
<dbReference type="HOGENOM" id="CLU_055068_7_2_1"/>
<evidence type="ECO:0000256" key="6">
    <source>
        <dbReference type="ARBA" id="ARBA00023136"/>
    </source>
</evidence>
<feature type="domain" description="Peptidase S54 rhomboid" evidence="8">
    <location>
        <begin position="170"/>
        <end position="312"/>
    </location>
</feature>
<dbReference type="InterPro" id="IPR050925">
    <property type="entry name" value="Rhomboid_protease_S54"/>
</dbReference>
<accession>F8NMI7</accession>
<gene>
    <name evidence="9" type="ORF">SERLADRAFT_382112</name>
</gene>
<feature type="transmembrane region" description="Helical" evidence="7">
    <location>
        <begin position="213"/>
        <end position="232"/>
    </location>
</feature>
<dbReference type="GeneID" id="18810987"/>
<name>F8NMI7_SERL9</name>
<dbReference type="EMBL" id="GL945431">
    <property type="protein sequence ID" value="EGO27384.1"/>
    <property type="molecule type" value="Genomic_DNA"/>
</dbReference>
<dbReference type="OrthoDB" id="418595at2759"/>
<evidence type="ECO:0000256" key="5">
    <source>
        <dbReference type="ARBA" id="ARBA00022989"/>
    </source>
</evidence>
<dbReference type="PANTHER" id="PTHR43731:SF14">
    <property type="entry name" value="PRESENILIN-ASSOCIATED RHOMBOID-LIKE PROTEIN, MITOCHONDRIAL"/>
    <property type="match status" value="1"/>
</dbReference>
<keyword evidence="5 7" id="KW-1133">Transmembrane helix</keyword>
<evidence type="ECO:0000256" key="2">
    <source>
        <dbReference type="ARBA" id="ARBA00009045"/>
    </source>
</evidence>
<evidence type="ECO:0000256" key="1">
    <source>
        <dbReference type="ARBA" id="ARBA00004141"/>
    </source>
</evidence>
<dbReference type="GO" id="GO:0006465">
    <property type="term" value="P:signal peptide processing"/>
    <property type="evidence" value="ECO:0007669"/>
    <property type="project" value="TreeGrafter"/>
</dbReference>
<evidence type="ECO:0000256" key="4">
    <source>
        <dbReference type="ARBA" id="ARBA00022801"/>
    </source>
</evidence>
<keyword evidence="3 7" id="KW-0812">Transmembrane</keyword>
<protein>
    <recommendedName>
        <fullName evidence="8">Peptidase S54 rhomboid domain-containing protein</fullName>
    </recommendedName>
</protein>
<dbReference type="RefSeq" id="XP_007315475.1">
    <property type="nucleotide sequence ID" value="XM_007315413.1"/>
</dbReference>
<reference evidence="9" key="1">
    <citation type="submission" date="2011-04" db="EMBL/GenBank/DDBJ databases">
        <title>Evolution of plant cell wall degrading machinery underlies the functional diversity of forest fungi.</title>
        <authorList>
            <consortium name="US DOE Joint Genome Institute (JGI-PGF)"/>
            <person name="Eastwood D.C."/>
            <person name="Floudas D."/>
            <person name="Binder M."/>
            <person name="Majcherczyk A."/>
            <person name="Schneider P."/>
            <person name="Aerts A."/>
            <person name="Asiegbu F.O."/>
            <person name="Baker S.E."/>
            <person name="Barry K."/>
            <person name="Bendiksby M."/>
            <person name="Blumentritt M."/>
            <person name="Coutinho P.M."/>
            <person name="Cullen D."/>
            <person name="Cullen D."/>
            <person name="Gathman A."/>
            <person name="Goodell B."/>
            <person name="Henrissat B."/>
            <person name="Ihrmark K."/>
            <person name="Kauserud H."/>
            <person name="Kohler A."/>
            <person name="LaButti K."/>
            <person name="Lapidus A."/>
            <person name="Lavin J.L."/>
            <person name="Lee Y.-H."/>
            <person name="Lindquist E."/>
            <person name="Lilly W."/>
            <person name="Lucas S."/>
            <person name="Morin E."/>
            <person name="Murat C."/>
            <person name="Oguiza J.A."/>
            <person name="Park J."/>
            <person name="Pisabarro A.G."/>
            <person name="Riley R."/>
            <person name="Rosling A."/>
            <person name="Salamov A."/>
            <person name="Schmidt O."/>
            <person name="Schmutz J."/>
            <person name="Skrede I."/>
            <person name="Stenlid J."/>
            <person name="Wiebenga A."/>
            <person name="Xie X."/>
            <person name="Kues U."/>
            <person name="Hibbett D.S."/>
            <person name="Hoffmeister D."/>
            <person name="Hogberg N."/>
            <person name="Martin F."/>
            <person name="Grigoriev I.V."/>
            <person name="Watkinson S.C."/>
        </authorList>
    </citation>
    <scope>NUCLEOTIDE SEQUENCE</scope>
    <source>
        <strain evidence="9">S7.9</strain>
    </source>
</reference>
<comment type="similarity">
    <text evidence="2">Belongs to the peptidase S54 family.</text>
</comment>
<dbReference type="GO" id="GO:0004252">
    <property type="term" value="F:serine-type endopeptidase activity"/>
    <property type="evidence" value="ECO:0007669"/>
    <property type="project" value="InterPro"/>
</dbReference>
<feature type="transmembrane region" description="Helical" evidence="7">
    <location>
        <begin position="188"/>
        <end position="206"/>
    </location>
</feature>
<feature type="transmembrane region" description="Helical" evidence="7">
    <location>
        <begin position="298"/>
        <end position="314"/>
    </location>
</feature>
<feature type="transmembrane region" description="Helical" evidence="7">
    <location>
        <begin position="238"/>
        <end position="256"/>
    </location>
</feature>
<dbReference type="InterPro" id="IPR022764">
    <property type="entry name" value="Peptidase_S54_rhomboid_dom"/>
</dbReference>
<keyword evidence="6 7" id="KW-0472">Membrane</keyword>
<evidence type="ECO:0000259" key="8">
    <source>
        <dbReference type="Pfam" id="PF01694"/>
    </source>
</evidence>
<keyword evidence="4" id="KW-0378">Hydrolase</keyword>
<evidence type="ECO:0000256" key="7">
    <source>
        <dbReference type="SAM" id="Phobius"/>
    </source>
</evidence>
<dbReference type="GO" id="GO:0016020">
    <property type="term" value="C:membrane"/>
    <property type="evidence" value="ECO:0007669"/>
    <property type="project" value="UniProtKB-SubCell"/>
</dbReference>
<proteinExistence type="inferred from homology"/>
<sequence>MASTQNLFCRTFARSLSSLRCNPRANVSHIQQNLHAIHLNGLIQQTRQLSGLSIFTNTFRASTPAPIVSTPRVALSSILQFARTGIRNATHRDYHGSGSSYGRSPNRGPRFPWIESIPNSVIFYGIIGLNVGVFLTWQAATATWQQTGDTSLIRFLRDNFVVEMRNISSGRIWTLVTSCFSHRDFSHALFNGLTFFFMAPAVMQMLGKTRFLGLYFIGGILSGLTSLSWNDLVKHHPIASHGASGAIYAIAAYFACALPRATFLIFFVIPCPAWVFLPGILIYDGYRSISNKNTTTDTAGHVGGLLAGIAYFAARRFGIFL</sequence>
<dbReference type="Pfam" id="PF01694">
    <property type="entry name" value="Rhomboid"/>
    <property type="match status" value="1"/>
</dbReference>
<evidence type="ECO:0000256" key="3">
    <source>
        <dbReference type="ARBA" id="ARBA00022692"/>
    </source>
</evidence>
<comment type="subcellular location">
    <subcellularLocation>
        <location evidence="1">Membrane</location>
        <topology evidence="1">Multi-pass membrane protein</topology>
    </subcellularLocation>
</comment>
<dbReference type="PANTHER" id="PTHR43731">
    <property type="entry name" value="RHOMBOID PROTEASE"/>
    <property type="match status" value="1"/>
</dbReference>